<keyword evidence="1" id="KW-0472">Membrane</keyword>
<keyword evidence="1" id="KW-1133">Transmembrane helix</keyword>
<dbReference type="Proteomes" id="UP000192468">
    <property type="component" value="Unassembled WGS sequence"/>
</dbReference>
<organism evidence="2 3">
    <name type="scientific">Clostridium acidisoli DSM 12555</name>
    <dbReference type="NCBI Taxonomy" id="1121291"/>
    <lineage>
        <taxon>Bacteria</taxon>
        <taxon>Bacillati</taxon>
        <taxon>Bacillota</taxon>
        <taxon>Clostridia</taxon>
        <taxon>Eubacteriales</taxon>
        <taxon>Clostridiaceae</taxon>
        <taxon>Clostridium</taxon>
    </lineage>
</organism>
<sequence length="66" mass="7619">MKDKKMGMCITGITVILFIIDAAICFVERDIKGINMLVICFLCIVIVIVFEYKKFSKTRDDKNKKI</sequence>
<keyword evidence="3" id="KW-1185">Reference proteome</keyword>
<dbReference type="STRING" id="1121291.SAMN02745134_03319"/>
<evidence type="ECO:0000313" key="3">
    <source>
        <dbReference type="Proteomes" id="UP000192468"/>
    </source>
</evidence>
<keyword evidence="1" id="KW-0812">Transmembrane</keyword>
<protein>
    <submittedName>
        <fullName evidence="2">Uncharacterized protein</fullName>
    </submittedName>
</protein>
<dbReference type="EMBL" id="FWXH01000020">
    <property type="protein sequence ID" value="SMC27844.1"/>
    <property type="molecule type" value="Genomic_DNA"/>
</dbReference>
<gene>
    <name evidence="2" type="ORF">SAMN02745134_03319</name>
</gene>
<name>A0A1W1XVH5_9CLOT</name>
<accession>A0A1W1XVH5</accession>
<evidence type="ECO:0000256" key="1">
    <source>
        <dbReference type="SAM" id="Phobius"/>
    </source>
</evidence>
<feature type="transmembrane region" description="Helical" evidence="1">
    <location>
        <begin position="7"/>
        <end position="27"/>
    </location>
</feature>
<dbReference type="RefSeq" id="WP_084117343.1">
    <property type="nucleotide sequence ID" value="NZ_FWXH01000020.1"/>
</dbReference>
<feature type="transmembrane region" description="Helical" evidence="1">
    <location>
        <begin position="33"/>
        <end position="52"/>
    </location>
</feature>
<dbReference type="AlphaFoldDB" id="A0A1W1XVH5"/>
<reference evidence="2 3" key="1">
    <citation type="submission" date="2017-04" db="EMBL/GenBank/DDBJ databases">
        <authorList>
            <person name="Afonso C.L."/>
            <person name="Miller P.J."/>
            <person name="Scott M.A."/>
            <person name="Spackman E."/>
            <person name="Goraichik I."/>
            <person name="Dimitrov K.M."/>
            <person name="Suarez D.L."/>
            <person name="Swayne D.E."/>
        </authorList>
    </citation>
    <scope>NUCLEOTIDE SEQUENCE [LARGE SCALE GENOMIC DNA]</scope>
    <source>
        <strain evidence="2 3">DSM 12555</strain>
    </source>
</reference>
<evidence type="ECO:0000313" key="2">
    <source>
        <dbReference type="EMBL" id="SMC27844.1"/>
    </source>
</evidence>
<proteinExistence type="predicted"/>